<dbReference type="RefSeq" id="WP_054198220.1">
    <property type="nucleotide sequence ID" value="NZ_JNOC01000043.1"/>
</dbReference>
<accession>A0A0N0LT37</accession>
<evidence type="ECO:0000259" key="1">
    <source>
        <dbReference type="Pfam" id="PF19905"/>
    </source>
</evidence>
<protein>
    <recommendedName>
        <fullName evidence="1">DUF6378 domain-containing protein</fullName>
    </recommendedName>
</protein>
<dbReference type="EMBL" id="JNOC01000043">
    <property type="protein sequence ID" value="KPH55461.1"/>
    <property type="molecule type" value="Genomic_DNA"/>
</dbReference>
<gene>
    <name evidence="2" type="ORF">HPU229334_08430</name>
</gene>
<evidence type="ECO:0000313" key="3">
    <source>
        <dbReference type="Proteomes" id="UP000037997"/>
    </source>
</evidence>
<comment type="caution">
    <text evidence="2">The sequence shown here is derived from an EMBL/GenBank/DDBJ whole genome shotgun (WGS) entry which is preliminary data.</text>
</comment>
<name>A0A0N0LT37_9HELI</name>
<dbReference type="PATRIC" id="fig|35818.11.peg.1669"/>
<dbReference type="Pfam" id="PF19905">
    <property type="entry name" value="DUF6378"/>
    <property type="match status" value="1"/>
</dbReference>
<reference evidence="2 3" key="1">
    <citation type="submission" date="2014-06" db="EMBL/GenBank/DDBJ databases">
        <title>Helicobacter pullorum isolates in fresh chicken meat - phenotypic and genotypic features.</title>
        <authorList>
            <person name="Borges V."/>
            <person name="Santos A."/>
            <person name="Correia C.B."/>
            <person name="Saraiva M."/>
            <person name="Menard A."/>
            <person name="Vieira L."/>
            <person name="Sampaio D.A."/>
            <person name="Gomes J.P."/>
            <person name="Oleastro M."/>
        </authorList>
    </citation>
    <scope>NUCLEOTIDE SEQUENCE [LARGE SCALE GENOMIC DNA]</scope>
    <source>
        <strain evidence="2 3">229334/12</strain>
    </source>
</reference>
<sequence>MNSEVKDILEQRGESYGDFNAVSGDFWRMVEIIQKGDAWNDLDYNAKTALIMVTMKLSRIINGGLQKDSLLDIQGYIELILKNSVDIKEAK</sequence>
<dbReference type="Proteomes" id="UP000037997">
    <property type="component" value="Unassembled WGS sequence"/>
</dbReference>
<dbReference type="AlphaFoldDB" id="A0A0N0LT37"/>
<proteinExistence type="predicted"/>
<organism evidence="2 3">
    <name type="scientific">Helicobacter pullorum</name>
    <dbReference type="NCBI Taxonomy" id="35818"/>
    <lineage>
        <taxon>Bacteria</taxon>
        <taxon>Pseudomonadati</taxon>
        <taxon>Campylobacterota</taxon>
        <taxon>Epsilonproteobacteria</taxon>
        <taxon>Campylobacterales</taxon>
        <taxon>Helicobacteraceae</taxon>
        <taxon>Helicobacter</taxon>
    </lineage>
</organism>
<dbReference type="InterPro" id="IPR045958">
    <property type="entry name" value="DUF6378"/>
</dbReference>
<feature type="domain" description="DUF6378" evidence="1">
    <location>
        <begin position="8"/>
        <end position="79"/>
    </location>
</feature>
<evidence type="ECO:0000313" key="2">
    <source>
        <dbReference type="EMBL" id="KPH55461.1"/>
    </source>
</evidence>